<proteinExistence type="predicted"/>
<sequence>MVFTPPARLGSAYGRIKAAAAAEPLANTVLVLAANDPDALCACKMICVRSALSQYNPLTKIPSQSFICSRNYLREKTNPIVPYATTAMP</sequence>
<name>A0AAD5SS22_9FUNG</name>
<dbReference type="EMBL" id="JADGJH010003254">
    <property type="protein sequence ID" value="KAJ3092340.1"/>
    <property type="molecule type" value="Genomic_DNA"/>
</dbReference>
<keyword evidence="2" id="KW-1185">Reference proteome</keyword>
<dbReference type="AlphaFoldDB" id="A0AAD5SS22"/>
<accession>A0AAD5SS22</accession>
<protein>
    <submittedName>
        <fullName evidence="1">Uncharacterized protein</fullName>
    </submittedName>
</protein>
<evidence type="ECO:0000313" key="2">
    <source>
        <dbReference type="Proteomes" id="UP001211907"/>
    </source>
</evidence>
<feature type="non-terminal residue" evidence="1">
    <location>
        <position position="89"/>
    </location>
</feature>
<dbReference type="Proteomes" id="UP001211907">
    <property type="component" value="Unassembled WGS sequence"/>
</dbReference>
<comment type="caution">
    <text evidence="1">The sequence shown here is derived from an EMBL/GenBank/DDBJ whole genome shotgun (WGS) entry which is preliminary data.</text>
</comment>
<gene>
    <name evidence="1" type="ORF">HK100_006962</name>
</gene>
<evidence type="ECO:0000313" key="1">
    <source>
        <dbReference type="EMBL" id="KAJ3092340.1"/>
    </source>
</evidence>
<reference evidence="1" key="1">
    <citation type="submission" date="2020-05" db="EMBL/GenBank/DDBJ databases">
        <title>Phylogenomic resolution of chytrid fungi.</title>
        <authorList>
            <person name="Stajich J.E."/>
            <person name="Amses K."/>
            <person name="Simmons R."/>
            <person name="Seto K."/>
            <person name="Myers J."/>
            <person name="Bonds A."/>
            <person name="Quandt C.A."/>
            <person name="Barry K."/>
            <person name="Liu P."/>
            <person name="Grigoriev I."/>
            <person name="Longcore J.E."/>
            <person name="James T.Y."/>
        </authorList>
    </citation>
    <scope>NUCLEOTIDE SEQUENCE</scope>
    <source>
        <strain evidence="1">JEL0513</strain>
    </source>
</reference>
<organism evidence="1 2">
    <name type="scientific">Physocladia obscura</name>
    <dbReference type="NCBI Taxonomy" id="109957"/>
    <lineage>
        <taxon>Eukaryota</taxon>
        <taxon>Fungi</taxon>
        <taxon>Fungi incertae sedis</taxon>
        <taxon>Chytridiomycota</taxon>
        <taxon>Chytridiomycota incertae sedis</taxon>
        <taxon>Chytridiomycetes</taxon>
        <taxon>Chytridiales</taxon>
        <taxon>Chytriomycetaceae</taxon>
        <taxon>Physocladia</taxon>
    </lineage>
</organism>